<dbReference type="EMBL" id="LR796360">
    <property type="protein sequence ID" value="CAB4139006.1"/>
    <property type="molecule type" value="Genomic_DNA"/>
</dbReference>
<evidence type="ECO:0008006" key="2">
    <source>
        <dbReference type="Google" id="ProtNLM"/>
    </source>
</evidence>
<dbReference type="Gene3D" id="3.90.320.10">
    <property type="match status" value="1"/>
</dbReference>
<gene>
    <name evidence="1" type="ORF">UFOVP351_12</name>
</gene>
<dbReference type="InterPro" id="IPR011604">
    <property type="entry name" value="PDDEXK-like_dom_sf"/>
</dbReference>
<protein>
    <recommendedName>
        <fullName evidence="2">DUF2800 domain-containing protein</fullName>
    </recommendedName>
</protein>
<evidence type="ECO:0000313" key="1">
    <source>
        <dbReference type="EMBL" id="CAB4139006.1"/>
    </source>
</evidence>
<organism evidence="1">
    <name type="scientific">uncultured Caudovirales phage</name>
    <dbReference type="NCBI Taxonomy" id="2100421"/>
    <lineage>
        <taxon>Viruses</taxon>
        <taxon>Duplodnaviria</taxon>
        <taxon>Heunggongvirae</taxon>
        <taxon>Uroviricota</taxon>
        <taxon>Caudoviricetes</taxon>
        <taxon>Peduoviridae</taxon>
        <taxon>Maltschvirus</taxon>
        <taxon>Maltschvirus maltsch</taxon>
    </lineage>
</organism>
<proteinExistence type="predicted"/>
<dbReference type="Pfam" id="PF10926">
    <property type="entry name" value="DUF2800"/>
    <property type="match status" value="1"/>
</dbReference>
<reference evidence="1" key="1">
    <citation type="submission" date="2020-04" db="EMBL/GenBank/DDBJ databases">
        <authorList>
            <person name="Chiriac C."/>
            <person name="Salcher M."/>
            <person name="Ghai R."/>
            <person name="Kavagutti S V."/>
        </authorList>
    </citation>
    <scope>NUCLEOTIDE SEQUENCE</scope>
</reference>
<name>A0A6J5M1S4_9CAUD</name>
<sequence length="386" mass="42109">MAGEIAHASFGASNSKRRMACPGSLKAEERFPDTSSPFAELGTAAHELGEHCLENGITDVALCIGGTFNNHVVDDDMAAAVQTYVNYVRAVEAEEAPALLRLEQRFSLEALDPPLPMFGTSDCTIYGKETGNLWVIDYKHGQGVAVDVEDNAQLKYYALGAVLKIGERAPINAVHTAIVQPRAMHRDGAIRVYSYTKDEILDFGTDLIDAAHAAVKPDAPLNAGDHCQFCKASGVCPALRRGALAVAQDEFGAVRAADDLTPEEIAAYMDKIPLVEEWIKSIRRHAHTLLETGETVPGFKLVERRPTRRWKNEEELLEWAASENLEDEELFEKKIKSPAQIEKVVGKKNVPAHLVMSVSSGLSMVRDTDARPSAALLAGDEFTVNE</sequence>
<accession>A0A6J5M1S4</accession>
<dbReference type="InterPro" id="IPR021229">
    <property type="entry name" value="DUF2800"/>
</dbReference>